<dbReference type="AlphaFoldDB" id="A0A813K1B8"/>
<feature type="domain" description="ABC transmembrane type-1" evidence="9">
    <location>
        <begin position="55"/>
        <end position="172"/>
    </location>
</feature>
<keyword evidence="2 8" id="KW-0812">Transmembrane</keyword>
<evidence type="ECO:0000313" key="11">
    <source>
        <dbReference type="Proteomes" id="UP000626109"/>
    </source>
</evidence>
<feature type="region of interest" description="Disordered" evidence="7">
    <location>
        <begin position="1"/>
        <end position="21"/>
    </location>
</feature>
<keyword evidence="5 8" id="KW-1133">Transmembrane helix</keyword>
<keyword evidence="6 8" id="KW-0472">Membrane</keyword>
<feature type="transmembrane region" description="Helical" evidence="8">
    <location>
        <begin position="92"/>
        <end position="114"/>
    </location>
</feature>
<evidence type="ECO:0000256" key="7">
    <source>
        <dbReference type="SAM" id="MobiDB-lite"/>
    </source>
</evidence>
<evidence type="ECO:0000256" key="3">
    <source>
        <dbReference type="ARBA" id="ARBA00022741"/>
    </source>
</evidence>
<organism evidence="10 11">
    <name type="scientific">Polarella glacialis</name>
    <name type="common">Dinoflagellate</name>
    <dbReference type="NCBI Taxonomy" id="89957"/>
    <lineage>
        <taxon>Eukaryota</taxon>
        <taxon>Sar</taxon>
        <taxon>Alveolata</taxon>
        <taxon>Dinophyceae</taxon>
        <taxon>Suessiales</taxon>
        <taxon>Suessiaceae</taxon>
        <taxon>Polarella</taxon>
    </lineage>
</organism>
<dbReference type="PANTHER" id="PTHR24223">
    <property type="entry name" value="ATP-BINDING CASSETTE SUB-FAMILY C"/>
    <property type="match status" value="1"/>
</dbReference>
<feature type="non-terminal residue" evidence="10">
    <location>
        <position position="1"/>
    </location>
</feature>
<dbReference type="InterPro" id="IPR011527">
    <property type="entry name" value="ABC1_TM_dom"/>
</dbReference>
<name>A0A813K1B8_POLGL</name>
<keyword evidence="1" id="KW-0813">Transport</keyword>
<evidence type="ECO:0000256" key="2">
    <source>
        <dbReference type="ARBA" id="ARBA00022692"/>
    </source>
</evidence>
<dbReference type="Gene3D" id="1.20.1560.10">
    <property type="entry name" value="ABC transporter type 1, transmembrane domain"/>
    <property type="match status" value="1"/>
</dbReference>
<keyword evidence="4" id="KW-0067">ATP-binding</keyword>
<evidence type="ECO:0000256" key="8">
    <source>
        <dbReference type="SAM" id="Phobius"/>
    </source>
</evidence>
<evidence type="ECO:0000256" key="5">
    <source>
        <dbReference type="ARBA" id="ARBA00022989"/>
    </source>
</evidence>
<keyword evidence="3" id="KW-0547">Nucleotide-binding</keyword>
<dbReference type="InterPro" id="IPR050173">
    <property type="entry name" value="ABC_transporter_C-like"/>
</dbReference>
<gene>
    <name evidence="10" type="ORF">PGLA2088_LOCUS26673</name>
</gene>
<evidence type="ECO:0000256" key="4">
    <source>
        <dbReference type="ARBA" id="ARBA00022840"/>
    </source>
</evidence>
<feature type="non-terminal residue" evidence="10">
    <location>
        <position position="172"/>
    </location>
</feature>
<reference evidence="10" key="1">
    <citation type="submission" date="2021-02" db="EMBL/GenBank/DDBJ databases">
        <authorList>
            <person name="Dougan E. K."/>
            <person name="Rhodes N."/>
            <person name="Thang M."/>
            <person name="Chan C."/>
        </authorList>
    </citation>
    <scope>NUCLEOTIDE SEQUENCE</scope>
</reference>
<dbReference type="GO" id="GO:0140359">
    <property type="term" value="F:ABC-type transporter activity"/>
    <property type="evidence" value="ECO:0007669"/>
    <property type="project" value="InterPro"/>
</dbReference>
<evidence type="ECO:0000259" key="9">
    <source>
        <dbReference type="PROSITE" id="PS50929"/>
    </source>
</evidence>
<dbReference type="Proteomes" id="UP000626109">
    <property type="component" value="Unassembled WGS sequence"/>
</dbReference>
<proteinExistence type="predicted"/>
<dbReference type="GO" id="GO:0016020">
    <property type="term" value="C:membrane"/>
    <property type="evidence" value="ECO:0007669"/>
    <property type="project" value="InterPro"/>
</dbReference>
<dbReference type="EMBL" id="CAJNNW010027151">
    <property type="protein sequence ID" value="CAE8689882.1"/>
    <property type="molecule type" value="Genomic_DNA"/>
</dbReference>
<accession>A0A813K1B8</accession>
<evidence type="ECO:0000256" key="6">
    <source>
        <dbReference type="ARBA" id="ARBA00023136"/>
    </source>
</evidence>
<sequence>PGRTLSAGDVNDSPPSEAPRDARTALREAWDKRVLAGRPSLTLSILDEWQGTLCASAIFHLLEICVQFVSPLVIRSIVTFVDSEDQNLPLGIIYAVCFFITPLLQCLLSSHFILHGRRLGMRTQGATACLVFEKALRLSQPASTSYGPGALVNIMQVDTFRFAFAFFHLNFM</sequence>
<dbReference type="GO" id="GO:0005524">
    <property type="term" value="F:ATP binding"/>
    <property type="evidence" value="ECO:0007669"/>
    <property type="project" value="UniProtKB-KW"/>
</dbReference>
<evidence type="ECO:0000256" key="1">
    <source>
        <dbReference type="ARBA" id="ARBA00022448"/>
    </source>
</evidence>
<dbReference type="InterPro" id="IPR036640">
    <property type="entry name" value="ABC1_TM_sf"/>
</dbReference>
<protein>
    <recommendedName>
        <fullName evidence="9">ABC transmembrane type-1 domain-containing protein</fullName>
    </recommendedName>
</protein>
<dbReference type="SUPFAM" id="SSF90123">
    <property type="entry name" value="ABC transporter transmembrane region"/>
    <property type="match status" value="1"/>
</dbReference>
<comment type="caution">
    <text evidence="10">The sequence shown here is derived from an EMBL/GenBank/DDBJ whole genome shotgun (WGS) entry which is preliminary data.</text>
</comment>
<evidence type="ECO:0000313" key="10">
    <source>
        <dbReference type="EMBL" id="CAE8689882.1"/>
    </source>
</evidence>
<dbReference type="PROSITE" id="PS50929">
    <property type="entry name" value="ABC_TM1F"/>
    <property type="match status" value="1"/>
</dbReference>